<evidence type="ECO:0000313" key="2">
    <source>
        <dbReference type="EMBL" id="MCG4566010.1"/>
    </source>
</evidence>
<dbReference type="OrthoDB" id="9791620at2"/>
<dbReference type="SMART" id="SM00481">
    <property type="entry name" value="POLIIIAc"/>
    <property type="match status" value="1"/>
</dbReference>
<dbReference type="EMBL" id="VULR01000004">
    <property type="protein sequence ID" value="MSS42939.1"/>
    <property type="molecule type" value="Genomic_DNA"/>
</dbReference>
<evidence type="ECO:0000313" key="5">
    <source>
        <dbReference type="Proteomes" id="UP001108123"/>
    </source>
</evidence>
<evidence type="ECO:0000259" key="1">
    <source>
        <dbReference type="SMART" id="SM00481"/>
    </source>
</evidence>
<dbReference type="InterPro" id="IPR004013">
    <property type="entry name" value="PHP_dom"/>
</dbReference>
<evidence type="ECO:0000313" key="4">
    <source>
        <dbReference type="Proteomes" id="UP000462760"/>
    </source>
</evidence>
<dbReference type="EMBL" id="JAKNID010000078">
    <property type="protein sequence ID" value="MCG4566010.1"/>
    <property type="molecule type" value="Genomic_DNA"/>
</dbReference>
<dbReference type="RefSeq" id="WP_154483604.1">
    <property type="nucleotide sequence ID" value="NZ_JAHLOA010000004.1"/>
</dbReference>
<name>A0A844FG37_9FIRM</name>
<reference evidence="3 4" key="1">
    <citation type="submission" date="2019-08" db="EMBL/GenBank/DDBJ databases">
        <title>In-depth cultivation of the pig gut microbiome towards novel bacterial diversity and tailored functional studies.</title>
        <authorList>
            <person name="Wylensek D."/>
            <person name="Hitch T.C.A."/>
            <person name="Clavel T."/>
        </authorList>
    </citation>
    <scope>NUCLEOTIDE SEQUENCE [LARGE SCALE GENOMIC DNA]</scope>
    <source>
        <strain evidence="3 4">Med78-601-WT-4W-RMD-3</strain>
    </source>
</reference>
<feature type="domain" description="Polymerase/histidinol phosphatase N-terminal" evidence="1">
    <location>
        <begin position="3"/>
        <end position="69"/>
    </location>
</feature>
<dbReference type="CDD" id="cd07438">
    <property type="entry name" value="PHP_HisPPase_AMP"/>
    <property type="match status" value="1"/>
</dbReference>
<dbReference type="GO" id="GO:0035312">
    <property type="term" value="F:5'-3' DNA exonuclease activity"/>
    <property type="evidence" value="ECO:0007669"/>
    <property type="project" value="TreeGrafter"/>
</dbReference>
<dbReference type="InterPro" id="IPR016195">
    <property type="entry name" value="Pol/histidinol_Pase-like"/>
</dbReference>
<dbReference type="GO" id="GO:0004534">
    <property type="term" value="F:5'-3' RNA exonuclease activity"/>
    <property type="evidence" value="ECO:0007669"/>
    <property type="project" value="TreeGrafter"/>
</dbReference>
<dbReference type="InterPro" id="IPR003141">
    <property type="entry name" value="Pol/His_phosphatase_N"/>
</dbReference>
<dbReference type="Gene3D" id="3.20.20.140">
    <property type="entry name" value="Metal-dependent hydrolases"/>
    <property type="match status" value="1"/>
</dbReference>
<keyword evidence="5" id="KW-1185">Reference proteome</keyword>
<sequence length="276" mass="31407">MIADLHVHTIYSDGLLTPEQVVDLAVKKDLKALAITDHDTTLGIYRAMERSKLYESFHIIPGIELSCTHEDEDVHILGYFIEYNSINIINLTKKLQYERVIRAKKIIANLNKLGIDITLSDVEEFSEQNVIGRPHIARALIKKGYVKNINQAFEKFLDKGKPAYVKRYKLTIEDAINLIHDIGGIAIIAHPGLIKREEIIYYCIKLGIDGMEIIHSKHSREEFLKLMDIANKYDMIKTGGSDCHGKLVNGKYLLGDYYVNVNNIPKMKGMIKVVNL</sequence>
<reference evidence="2" key="2">
    <citation type="submission" date="2022-01" db="EMBL/GenBank/DDBJ databases">
        <title>Collection of gut derived symbiotic bacterial strains cultured from healthy donors.</title>
        <authorList>
            <person name="Lin H."/>
            <person name="Kohout C."/>
            <person name="Waligurski E."/>
            <person name="Pamer E.G."/>
        </authorList>
    </citation>
    <scope>NUCLEOTIDE SEQUENCE</scope>
    <source>
        <strain evidence="2">MSK.14.39</strain>
    </source>
</reference>
<dbReference type="Pfam" id="PF02811">
    <property type="entry name" value="PHP"/>
    <property type="match status" value="1"/>
</dbReference>
<gene>
    <name evidence="3" type="ORF">FYJ27_04215</name>
    <name evidence="2" type="ORF">L0P62_11170</name>
</gene>
<dbReference type="InterPro" id="IPR052018">
    <property type="entry name" value="PHP_domain"/>
</dbReference>
<organism evidence="3 4">
    <name type="scientific">Anaerosalibacter bizertensis</name>
    <dbReference type="NCBI Taxonomy" id="932217"/>
    <lineage>
        <taxon>Bacteria</taxon>
        <taxon>Bacillati</taxon>
        <taxon>Bacillota</taxon>
        <taxon>Tissierellia</taxon>
        <taxon>Tissierellales</taxon>
        <taxon>Sporanaerobacteraceae</taxon>
        <taxon>Anaerosalibacter</taxon>
    </lineage>
</organism>
<dbReference type="Gene3D" id="1.10.150.650">
    <property type="match status" value="1"/>
</dbReference>
<dbReference type="PANTHER" id="PTHR42924">
    <property type="entry name" value="EXONUCLEASE"/>
    <property type="match status" value="1"/>
</dbReference>
<accession>A0A844FG37</accession>
<dbReference type="AlphaFoldDB" id="A0A844FG37"/>
<proteinExistence type="predicted"/>
<dbReference type="Proteomes" id="UP000462760">
    <property type="component" value="Unassembled WGS sequence"/>
</dbReference>
<evidence type="ECO:0000313" key="3">
    <source>
        <dbReference type="EMBL" id="MSS42939.1"/>
    </source>
</evidence>
<dbReference type="SUPFAM" id="SSF89550">
    <property type="entry name" value="PHP domain-like"/>
    <property type="match status" value="1"/>
</dbReference>
<comment type="caution">
    <text evidence="3">The sequence shown here is derived from an EMBL/GenBank/DDBJ whole genome shotgun (WGS) entry which is preliminary data.</text>
</comment>
<protein>
    <submittedName>
        <fullName evidence="3">PHP domain-containing protein</fullName>
    </submittedName>
</protein>
<dbReference type="PANTHER" id="PTHR42924:SF3">
    <property type="entry name" value="POLYMERASE_HISTIDINOL PHOSPHATASE N-TERMINAL DOMAIN-CONTAINING PROTEIN"/>
    <property type="match status" value="1"/>
</dbReference>
<dbReference type="Proteomes" id="UP001108123">
    <property type="component" value="Unassembled WGS sequence"/>
</dbReference>